<feature type="transmembrane region" description="Helical" evidence="1">
    <location>
        <begin position="12"/>
        <end position="29"/>
    </location>
</feature>
<comment type="caution">
    <text evidence="2">The sequence shown here is derived from an EMBL/GenBank/DDBJ whole genome shotgun (WGS) entry which is preliminary data.</text>
</comment>
<dbReference type="EMBL" id="AOIM01000009">
    <property type="protein sequence ID" value="ELY95143.1"/>
    <property type="molecule type" value="Genomic_DNA"/>
</dbReference>
<keyword evidence="1" id="KW-1133">Transmembrane helix</keyword>
<dbReference type="AlphaFoldDB" id="M0ACR6"/>
<evidence type="ECO:0000256" key="1">
    <source>
        <dbReference type="SAM" id="Phobius"/>
    </source>
</evidence>
<name>M0ACR6_9EURY</name>
<reference evidence="2 3" key="1">
    <citation type="journal article" date="2014" name="PLoS Genet.">
        <title>Phylogenetically driven sequencing of extremely halophilic archaea reveals strategies for static and dynamic osmo-response.</title>
        <authorList>
            <person name="Becker E.A."/>
            <person name="Seitzer P.M."/>
            <person name="Tritt A."/>
            <person name="Larsen D."/>
            <person name="Krusor M."/>
            <person name="Yao A.I."/>
            <person name="Wu D."/>
            <person name="Madern D."/>
            <person name="Eisen J.A."/>
            <person name="Darling A.E."/>
            <person name="Facciotti M.T."/>
        </authorList>
    </citation>
    <scope>NUCLEOTIDE SEQUENCE [LARGE SCALE GENOMIC DNA]</scope>
    <source>
        <strain evidence="2 3">JCM 10989</strain>
    </source>
</reference>
<feature type="transmembrane region" description="Helical" evidence="1">
    <location>
        <begin position="35"/>
        <end position="57"/>
    </location>
</feature>
<organism evidence="2 3">
    <name type="scientific">Natrialba hulunbeirensis JCM 10989</name>
    <dbReference type="NCBI Taxonomy" id="1227493"/>
    <lineage>
        <taxon>Archaea</taxon>
        <taxon>Methanobacteriati</taxon>
        <taxon>Methanobacteriota</taxon>
        <taxon>Stenosarchaea group</taxon>
        <taxon>Halobacteria</taxon>
        <taxon>Halobacteriales</taxon>
        <taxon>Natrialbaceae</taxon>
        <taxon>Natrialba</taxon>
    </lineage>
</organism>
<keyword evidence="1" id="KW-0472">Membrane</keyword>
<keyword evidence="1" id="KW-0812">Transmembrane</keyword>
<keyword evidence="3" id="KW-1185">Reference proteome</keyword>
<gene>
    <name evidence="2" type="ORF">C483_02226</name>
</gene>
<sequence>MVVEDIGVNRSRTLGLALLLATGIQLWTTTQVRGYNLQVLSALVTMGLAAATVVMLFRALDEATGNH</sequence>
<accession>M0ACR6</accession>
<evidence type="ECO:0000313" key="2">
    <source>
        <dbReference type="EMBL" id="ELY95143.1"/>
    </source>
</evidence>
<dbReference type="Proteomes" id="UP000011519">
    <property type="component" value="Unassembled WGS sequence"/>
</dbReference>
<protein>
    <submittedName>
        <fullName evidence="2">Uncharacterized protein</fullName>
    </submittedName>
</protein>
<proteinExistence type="predicted"/>
<evidence type="ECO:0000313" key="3">
    <source>
        <dbReference type="Proteomes" id="UP000011519"/>
    </source>
</evidence>